<dbReference type="EMBL" id="BOOW01000037">
    <property type="protein sequence ID" value="GII95594.1"/>
    <property type="molecule type" value="Genomic_DNA"/>
</dbReference>
<dbReference type="Proteomes" id="UP000606172">
    <property type="component" value="Unassembled WGS sequence"/>
</dbReference>
<gene>
    <name evidence="1" type="ORF">Ssi02_58250</name>
</gene>
<accession>A0A919RNA3</accession>
<dbReference type="AlphaFoldDB" id="A0A919RNA3"/>
<sequence>MANMDREAMQAAADRIQRLSDDHWWALDPSCRLMQNNAWMGPTGTRFGTDVHGDQRELRDLLAKAVHSARNKLATLPDKA</sequence>
<organism evidence="1 2">
    <name type="scientific">Sinosporangium siamense</name>
    <dbReference type="NCBI Taxonomy" id="1367973"/>
    <lineage>
        <taxon>Bacteria</taxon>
        <taxon>Bacillati</taxon>
        <taxon>Actinomycetota</taxon>
        <taxon>Actinomycetes</taxon>
        <taxon>Streptosporangiales</taxon>
        <taxon>Streptosporangiaceae</taxon>
        <taxon>Sinosporangium</taxon>
    </lineage>
</organism>
<name>A0A919RNA3_9ACTN</name>
<reference evidence="1" key="1">
    <citation type="submission" date="2021-01" db="EMBL/GenBank/DDBJ databases">
        <title>Whole genome shotgun sequence of Sinosporangium siamense NBRC 109515.</title>
        <authorList>
            <person name="Komaki H."/>
            <person name="Tamura T."/>
        </authorList>
    </citation>
    <scope>NUCLEOTIDE SEQUENCE</scope>
    <source>
        <strain evidence="1">NBRC 109515</strain>
    </source>
</reference>
<evidence type="ECO:0000313" key="2">
    <source>
        <dbReference type="Proteomes" id="UP000606172"/>
    </source>
</evidence>
<comment type="caution">
    <text evidence="1">The sequence shown here is derived from an EMBL/GenBank/DDBJ whole genome shotgun (WGS) entry which is preliminary data.</text>
</comment>
<proteinExistence type="predicted"/>
<dbReference type="RefSeq" id="WP_204030649.1">
    <property type="nucleotide sequence ID" value="NZ_BOOW01000037.1"/>
</dbReference>
<evidence type="ECO:0000313" key="1">
    <source>
        <dbReference type="EMBL" id="GII95594.1"/>
    </source>
</evidence>
<protein>
    <submittedName>
        <fullName evidence="1">Uncharacterized protein</fullName>
    </submittedName>
</protein>
<keyword evidence="2" id="KW-1185">Reference proteome</keyword>